<dbReference type="Pfam" id="PF13242">
    <property type="entry name" value="Hydrolase_like"/>
    <property type="match status" value="1"/>
</dbReference>
<dbReference type="RefSeq" id="WP_168776208.1">
    <property type="nucleotide sequence ID" value="NZ_JAABNR010000022.1"/>
</dbReference>
<dbReference type="SUPFAM" id="SSF56784">
    <property type="entry name" value="HAD-like"/>
    <property type="match status" value="1"/>
</dbReference>
<dbReference type="PANTHER" id="PTHR19288:SF46">
    <property type="entry name" value="HALOACID DEHALOGENASE-LIKE HYDROLASE DOMAIN-CONTAINING PROTEIN 2"/>
    <property type="match status" value="1"/>
</dbReference>
<dbReference type="GO" id="GO:0016791">
    <property type="term" value="F:phosphatase activity"/>
    <property type="evidence" value="ECO:0007669"/>
    <property type="project" value="TreeGrafter"/>
</dbReference>
<dbReference type="Gene3D" id="3.40.50.1000">
    <property type="entry name" value="HAD superfamily/HAD-like"/>
    <property type="match status" value="2"/>
</dbReference>
<sequence length="259" mass="27302">MTQIPAHLLDMDGVLVRGGTAIDGSVEYVSRLKAAGVRFMLFTNNSRFSPRVHAEKLCALGFPITEADIHTSALATAQFLASQKPGATVFAVGDAGLFEALVSDGCRLVDEAPDFVVIGESLHYDYAALAHAAHLVMNGARFIGTNPDVNGPVEGGFHPACGAVCAMIQASSGKAPYFIGKPNPLMMRGALNRLSIRAANAIMVGDRMDTDVLAGLELGLQTALVLTGTSTRESMKGFPFRPSHVVPRLLDLAPVLGLE</sequence>
<dbReference type="NCBIfam" id="TIGR01460">
    <property type="entry name" value="HAD-SF-IIA"/>
    <property type="match status" value="1"/>
</dbReference>
<dbReference type="CDD" id="cd07530">
    <property type="entry name" value="HAD_Pase_UmpH-like"/>
    <property type="match status" value="1"/>
</dbReference>
<keyword evidence="2" id="KW-1185">Reference proteome</keyword>
<organism evidence="1 2">
    <name type="scientific">Stagnihabitans tardus</name>
    <dbReference type="NCBI Taxonomy" id="2699202"/>
    <lineage>
        <taxon>Bacteria</taxon>
        <taxon>Pseudomonadati</taxon>
        <taxon>Pseudomonadota</taxon>
        <taxon>Alphaproteobacteria</taxon>
        <taxon>Rhodobacterales</taxon>
        <taxon>Paracoccaceae</taxon>
        <taxon>Stagnihabitans</taxon>
    </lineage>
</organism>
<dbReference type="GO" id="GO:0005737">
    <property type="term" value="C:cytoplasm"/>
    <property type="evidence" value="ECO:0007669"/>
    <property type="project" value="TreeGrafter"/>
</dbReference>
<dbReference type="EMBL" id="JAABNR010000022">
    <property type="protein sequence ID" value="NBZ89409.1"/>
    <property type="molecule type" value="Genomic_DNA"/>
</dbReference>
<keyword evidence="1" id="KW-0378">Hydrolase</keyword>
<dbReference type="AlphaFoldDB" id="A0AAE4YCD0"/>
<dbReference type="InterPro" id="IPR023214">
    <property type="entry name" value="HAD_sf"/>
</dbReference>
<proteinExistence type="predicted"/>
<gene>
    <name evidence="1" type="ORF">GV832_17610</name>
</gene>
<dbReference type="InterPro" id="IPR006357">
    <property type="entry name" value="HAD-SF_hydro_IIA"/>
</dbReference>
<dbReference type="Pfam" id="PF13344">
    <property type="entry name" value="Hydrolase_6"/>
    <property type="match status" value="1"/>
</dbReference>
<dbReference type="Proteomes" id="UP001193501">
    <property type="component" value="Unassembled WGS sequence"/>
</dbReference>
<protein>
    <submittedName>
        <fullName evidence="1">HAD-IIA family hydrolase</fullName>
    </submittedName>
</protein>
<dbReference type="InterPro" id="IPR036412">
    <property type="entry name" value="HAD-like_sf"/>
</dbReference>
<dbReference type="PANTHER" id="PTHR19288">
    <property type="entry name" value="4-NITROPHENYLPHOSPHATASE-RELATED"/>
    <property type="match status" value="1"/>
</dbReference>
<comment type="caution">
    <text evidence="1">The sequence shown here is derived from an EMBL/GenBank/DDBJ whole genome shotgun (WGS) entry which is preliminary data.</text>
</comment>
<reference evidence="1" key="1">
    <citation type="submission" date="2020-01" db="EMBL/GenBank/DDBJ databases">
        <authorList>
            <person name="Chen W.-M."/>
        </authorList>
    </citation>
    <scope>NUCLEOTIDE SEQUENCE</scope>
    <source>
        <strain evidence="1">CYK-10</strain>
    </source>
</reference>
<accession>A0AAE4YCD0</accession>
<evidence type="ECO:0000313" key="1">
    <source>
        <dbReference type="EMBL" id="NBZ89409.1"/>
    </source>
</evidence>
<name>A0AAE4YCD0_9RHOB</name>
<evidence type="ECO:0000313" key="2">
    <source>
        <dbReference type="Proteomes" id="UP001193501"/>
    </source>
</evidence>